<reference evidence="3 4" key="1">
    <citation type="submission" date="2019-09" db="EMBL/GenBank/DDBJ databases">
        <title>Draft genome of the ectomycorrhizal ascomycete Sphaerosporella brunnea.</title>
        <authorList>
            <consortium name="DOE Joint Genome Institute"/>
            <person name="Benucci G.M."/>
            <person name="Marozzi G."/>
            <person name="Antonielli L."/>
            <person name="Sanchez S."/>
            <person name="Marco P."/>
            <person name="Wang X."/>
            <person name="Falini L.B."/>
            <person name="Barry K."/>
            <person name="Haridas S."/>
            <person name="Lipzen A."/>
            <person name="Labutti K."/>
            <person name="Grigoriev I.V."/>
            <person name="Murat C."/>
            <person name="Martin F."/>
            <person name="Albertini E."/>
            <person name="Donnini D."/>
            <person name="Bonito G."/>
        </authorList>
    </citation>
    <scope>NUCLEOTIDE SEQUENCE [LARGE SCALE GENOMIC DNA]</scope>
    <source>
        <strain evidence="3 4">Sb_GMNB300</strain>
    </source>
</reference>
<evidence type="ECO:0000313" key="4">
    <source>
        <dbReference type="Proteomes" id="UP000326924"/>
    </source>
</evidence>
<feature type="coiled-coil region" evidence="1">
    <location>
        <begin position="389"/>
        <end position="416"/>
    </location>
</feature>
<feature type="compositionally biased region" description="Polar residues" evidence="2">
    <location>
        <begin position="663"/>
        <end position="674"/>
    </location>
</feature>
<dbReference type="OrthoDB" id="2922289at2759"/>
<keyword evidence="1" id="KW-0175">Coiled coil</keyword>
<dbReference type="InParanoid" id="A0A5J5F6S4"/>
<feature type="compositionally biased region" description="Polar residues" evidence="2">
    <location>
        <begin position="684"/>
        <end position="693"/>
    </location>
</feature>
<evidence type="ECO:0000313" key="3">
    <source>
        <dbReference type="EMBL" id="KAA8912398.1"/>
    </source>
</evidence>
<accession>A0A5J5F6S4</accession>
<gene>
    <name evidence="3" type="ORF">FN846DRAFT_916659</name>
</gene>
<protein>
    <submittedName>
        <fullName evidence="3">Uncharacterized protein</fullName>
    </submittedName>
</protein>
<proteinExistence type="predicted"/>
<feature type="region of interest" description="Disordered" evidence="2">
    <location>
        <begin position="660"/>
        <end position="696"/>
    </location>
</feature>
<dbReference type="Proteomes" id="UP000326924">
    <property type="component" value="Unassembled WGS sequence"/>
</dbReference>
<keyword evidence="4" id="KW-1185">Reference proteome</keyword>
<dbReference type="PANTHER" id="PTHR40788">
    <property type="entry name" value="CLR5 DOMAIN-CONTAINING PROTEIN-RELATED"/>
    <property type="match status" value="1"/>
</dbReference>
<evidence type="ECO:0000256" key="2">
    <source>
        <dbReference type="SAM" id="MobiDB-lite"/>
    </source>
</evidence>
<name>A0A5J5F6S4_9PEZI</name>
<dbReference type="AlphaFoldDB" id="A0A5J5F6S4"/>
<organism evidence="3 4">
    <name type="scientific">Sphaerosporella brunnea</name>
    <dbReference type="NCBI Taxonomy" id="1250544"/>
    <lineage>
        <taxon>Eukaryota</taxon>
        <taxon>Fungi</taxon>
        <taxon>Dikarya</taxon>
        <taxon>Ascomycota</taxon>
        <taxon>Pezizomycotina</taxon>
        <taxon>Pezizomycetes</taxon>
        <taxon>Pezizales</taxon>
        <taxon>Pyronemataceae</taxon>
        <taxon>Sphaerosporella</taxon>
    </lineage>
</organism>
<dbReference type="EMBL" id="VXIS01000024">
    <property type="protein sequence ID" value="KAA8912398.1"/>
    <property type="molecule type" value="Genomic_DNA"/>
</dbReference>
<dbReference type="PANTHER" id="PTHR40788:SF2">
    <property type="entry name" value="CLR5 DOMAIN-CONTAINING PROTEIN"/>
    <property type="match status" value="1"/>
</dbReference>
<comment type="caution">
    <text evidence="3">The sequence shown here is derived from an EMBL/GenBank/DDBJ whole genome shotgun (WGS) entry which is preliminary data.</text>
</comment>
<sequence>MPAEEVSEIPQVHGFKANILPFRELGALWGSNHKEIINKWQAMGTDERLEAIDQCRGSVLPTSNVEMSEIFLWLVPELYAALEEDDEALDSMQYHATTSIHKQHREHVAYVRSIVRLGCLWKGIPGNTMYRFEEENSWGTLYVTDPSTIPDRQEILAEDSTHYEILPEDIGWFVMQRSMRVLTFFCALAERILCYPVKGPGTIFEAMLDALKMVDTIRQTTPLGVYSGLRQISATQYASASEHVHFMFKEPHYLSMVLQQYVNSNACMVPDENGKTVLLDLGSYPITRIVLQAFIDAYEAQGNWHSLMFLMASVGENCSKDSVLLQELWCMCWKELQRACRKFKRFLQTDHKSGKFFLRRGNRVQLKVPLETIGKKNEYMALLITVARKQSMRKQIQEASIKLVNLEEESPKYRETISDHVSIALADITVIARFMSQLQSILPMPETYTDTFKKASENCLVALKMSLFGLDLTDYVFPIKKLQDPKMTQECARTLDERLVMNKIHSESNTHIFHEALRRALTQTLERTKDEEFKATHARPYPIDRPTPDNVFVMTDQNALPDGSTNQQEQTKLPLEVPPAVPPKIPLDVLPNAVSEAPLIVAGKERLKELKLQASQEGKEVEVERTRTLIENGIVTDLVNSTETVNISGNDCYNRKGIGDNTAAGSDAQSNVRTATEETEIEQILTSPTTESPVRSGINLDKSEAIRRFIEYIEELMEKHELKPATESSLLKEDVEKIILPPNAMKNCKKLFNMSGSSGIPFESFDTIMKTAGFRAEKFGTALRYTRGPERGMIIHRPSSSDKFEGFSAVKLKLQLEGRLGWSASSFVAAKSVGKK</sequence>
<evidence type="ECO:0000256" key="1">
    <source>
        <dbReference type="SAM" id="Coils"/>
    </source>
</evidence>